<reference evidence="5 6" key="1">
    <citation type="journal article" date="2016" name="Sci. Rep.">
        <title>Insights into Adaptations to a Near-Obligate Nematode Endoparasitic Lifestyle from the Finished Genome of Drechmeria coniospora.</title>
        <authorList>
            <person name="Zhang L."/>
            <person name="Zhou Z."/>
            <person name="Guo Q."/>
            <person name="Fokkens L."/>
            <person name="Miskei M."/>
            <person name="Pocsi I."/>
            <person name="Zhang W."/>
            <person name="Chen M."/>
            <person name="Wang L."/>
            <person name="Sun Y."/>
            <person name="Donzelli B.G."/>
            <person name="Gibson D.M."/>
            <person name="Nelson D.R."/>
            <person name="Luo J.G."/>
            <person name="Rep M."/>
            <person name="Liu H."/>
            <person name="Yang S."/>
            <person name="Wang J."/>
            <person name="Krasnoff S.B."/>
            <person name="Xu Y."/>
            <person name="Molnar I."/>
            <person name="Lin M."/>
        </authorList>
    </citation>
    <scope>NUCLEOTIDE SEQUENCE [LARGE SCALE GENOMIC DNA]</scope>
    <source>
        <strain evidence="5 6">ARSEF 6962</strain>
    </source>
</reference>
<proteinExistence type="inferred from homology"/>
<dbReference type="EMBL" id="LAYC01000003">
    <property type="protein sequence ID" value="KYK55549.1"/>
    <property type="molecule type" value="Genomic_DNA"/>
</dbReference>
<dbReference type="GO" id="GO:0015035">
    <property type="term" value="F:protein-disulfide reductase activity"/>
    <property type="evidence" value="ECO:0007669"/>
    <property type="project" value="InterPro"/>
</dbReference>
<dbReference type="PROSITE" id="PS51532">
    <property type="entry name" value="PITH"/>
    <property type="match status" value="1"/>
</dbReference>
<feature type="domain" description="Thioredoxin" evidence="3">
    <location>
        <begin position="1"/>
        <end position="109"/>
    </location>
</feature>
<evidence type="ECO:0000259" key="4">
    <source>
        <dbReference type="PROSITE" id="PS51532"/>
    </source>
</evidence>
<dbReference type="NCBIfam" id="TIGR01068">
    <property type="entry name" value="thioredoxin"/>
    <property type="match status" value="1"/>
</dbReference>
<protein>
    <submittedName>
        <fullName evidence="5">Thioredoxin</fullName>
    </submittedName>
</protein>
<dbReference type="InParanoid" id="A0A151GEN1"/>
<gene>
    <name evidence="5" type="ORF">DCS_07512</name>
</gene>
<dbReference type="InterPro" id="IPR010400">
    <property type="entry name" value="PITH_dom"/>
</dbReference>
<dbReference type="AlphaFoldDB" id="A0A151GEN1"/>
<dbReference type="InterPro" id="IPR005746">
    <property type="entry name" value="Thioredoxin"/>
</dbReference>
<evidence type="ECO:0000313" key="5">
    <source>
        <dbReference type="EMBL" id="KYK55549.1"/>
    </source>
</evidence>
<keyword evidence="6" id="KW-1185">Reference proteome</keyword>
<evidence type="ECO:0000256" key="1">
    <source>
        <dbReference type="ARBA" id="ARBA00008987"/>
    </source>
</evidence>
<keyword evidence="2" id="KW-1015">Disulfide bond</keyword>
<evidence type="ECO:0000313" key="6">
    <source>
        <dbReference type="Proteomes" id="UP000076580"/>
    </source>
</evidence>
<evidence type="ECO:0000256" key="2">
    <source>
        <dbReference type="ARBA" id="ARBA00023157"/>
    </source>
</evidence>
<comment type="similarity">
    <text evidence="1">Belongs to the thioredoxin family.</text>
</comment>
<dbReference type="PROSITE" id="PS51352">
    <property type="entry name" value="THIOREDOXIN_2"/>
    <property type="match status" value="1"/>
</dbReference>
<dbReference type="Gene3D" id="2.60.120.470">
    <property type="entry name" value="PITH domain"/>
    <property type="match status" value="1"/>
</dbReference>
<dbReference type="PANTHER" id="PTHR46115">
    <property type="entry name" value="THIOREDOXIN-LIKE PROTEIN 1"/>
    <property type="match status" value="1"/>
</dbReference>
<dbReference type="CDD" id="cd02947">
    <property type="entry name" value="TRX_family"/>
    <property type="match status" value="1"/>
</dbReference>
<name>A0A151GEN1_DRECN</name>
<dbReference type="RefSeq" id="XP_040654901.1">
    <property type="nucleotide sequence ID" value="XM_040804797.1"/>
</dbReference>
<dbReference type="SUPFAM" id="SSF49785">
    <property type="entry name" value="Galactose-binding domain-like"/>
    <property type="match status" value="1"/>
</dbReference>
<dbReference type="Proteomes" id="UP000076580">
    <property type="component" value="Chromosome 03"/>
</dbReference>
<dbReference type="Gene3D" id="3.40.30.10">
    <property type="entry name" value="Glutaredoxin"/>
    <property type="match status" value="1"/>
</dbReference>
<dbReference type="GeneID" id="63720155"/>
<dbReference type="InterPro" id="IPR017937">
    <property type="entry name" value="Thioredoxin_CS"/>
</dbReference>
<accession>A0A151GEN1</accession>
<sequence length="326" mass="35302">MAKSLITISSKEQFTKTLQSSKIVVADFYADWCGPCKQIAPLFESLADTLSRPGVAFVKVNTDSNKDIASEYQISALPTFLLFRDGKMMKGIQGANPSELQNVVQELVAEVKSLGGGVGGVGGVGGNGSGEPWKGAELPRGYMDISDQVEVRNCELLNADEDAGPVKVLFETSKPSALVRAKDSAEKKDWVQSGADDQLLLFIPFQGSVKLHTLQLTSIPPAGQDDVSRPEVVHLYINRPQNMDFGEADDSEPTQVITLQPTDWNADGTANIGLRFVKFQKTTTLIVYVQKGSDGAQAVRLDRLRLVGEAGARREMGKLQKVGEDE</sequence>
<dbReference type="PRINTS" id="PR00421">
    <property type="entry name" value="THIOREDOXIN"/>
</dbReference>
<dbReference type="Pfam" id="PF00085">
    <property type="entry name" value="Thioredoxin"/>
    <property type="match status" value="1"/>
</dbReference>
<dbReference type="GO" id="GO:0005737">
    <property type="term" value="C:cytoplasm"/>
    <property type="evidence" value="ECO:0007669"/>
    <property type="project" value="UniProtKB-ARBA"/>
</dbReference>
<dbReference type="InterPro" id="IPR013766">
    <property type="entry name" value="Thioredoxin_domain"/>
</dbReference>
<dbReference type="PROSITE" id="PS00194">
    <property type="entry name" value="THIOREDOXIN_1"/>
    <property type="match status" value="1"/>
</dbReference>
<dbReference type="Pfam" id="PF06201">
    <property type="entry name" value="PITH"/>
    <property type="match status" value="1"/>
</dbReference>
<dbReference type="InterPro" id="IPR008979">
    <property type="entry name" value="Galactose-bd-like_sf"/>
</dbReference>
<dbReference type="SUPFAM" id="SSF52833">
    <property type="entry name" value="Thioredoxin-like"/>
    <property type="match status" value="1"/>
</dbReference>
<dbReference type="STRING" id="98403.A0A151GEN1"/>
<dbReference type="InterPro" id="IPR037047">
    <property type="entry name" value="PITH_dom_sf"/>
</dbReference>
<dbReference type="InterPro" id="IPR036249">
    <property type="entry name" value="Thioredoxin-like_sf"/>
</dbReference>
<feature type="domain" description="PITH" evidence="4">
    <location>
        <begin position="134"/>
        <end position="326"/>
    </location>
</feature>
<comment type="caution">
    <text evidence="5">The sequence shown here is derived from an EMBL/GenBank/DDBJ whole genome shotgun (WGS) entry which is preliminary data.</text>
</comment>
<organism evidence="5 6">
    <name type="scientific">Drechmeria coniospora</name>
    <name type="common">Nematophagous fungus</name>
    <name type="synonym">Meria coniospora</name>
    <dbReference type="NCBI Taxonomy" id="98403"/>
    <lineage>
        <taxon>Eukaryota</taxon>
        <taxon>Fungi</taxon>
        <taxon>Dikarya</taxon>
        <taxon>Ascomycota</taxon>
        <taxon>Pezizomycotina</taxon>
        <taxon>Sordariomycetes</taxon>
        <taxon>Hypocreomycetidae</taxon>
        <taxon>Hypocreales</taxon>
        <taxon>Ophiocordycipitaceae</taxon>
        <taxon>Drechmeria</taxon>
    </lineage>
</organism>
<evidence type="ECO:0000259" key="3">
    <source>
        <dbReference type="PROSITE" id="PS51352"/>
    </source>
</evidence>